<evidence type="ECO:0000313" key="1">
    <source>
        <dbReference type="EMBL" id="MCZ4282343.1"/>
    </source>
</evidence>
<dbReference type="Proteomes" id="UP001069802">
    <property type="component" value="Unassembled WGS sequence"/>
</dbReference>
<gene>
    <name evidence="1" type="ORF">O4H49_16270</name>
</gene>
<accession>A0ABT4LML0</accession>
<dbReference type="EMBL" id="JAPWGY010000007">
    <property type="protein sequence ID" value="MCZ4282343.1"/>
    <property type="molecule type" value="Genomic_DNA"/>
</dbReference>
<reference evidence="1" key="1">
    <citation type="submission" date="2022-12" db="EMBL/GenBank/DDBJ databases">
        <title>Bacterial isolates from different developmental stages of Nematostella vectensis.</title>
        <authorList>
            <person name="Fraune S."/>
        </authorList>
    </citation>
    <scope>NUCLEOTIDE SEQUENCE</scope>
    <source>
        <strain evidence="1">G21630-S1</strain>
    </source>
</reference>
<organism evidence="1 2">
    <name type="scientific">Kiloniella laminariae</name>
    <dbReference type="NCBI Taxonomy" id="454162"/>
    <lineage>
        <taxon>Bacteria</taxon>
        <taxon>Pseudomonadati</taxon>
        <taxon>Pseudomonadota</taxon>
        <taxon>Alphaproteobacteria</taxon>
        <taxon>Rhodospirillales</taxon>
        <taxon>Kiloniellaceae</taxon>
        <taxon>Kiloniella</taxon>
    </lineage>
</organism>
<sequence>MSLAKKRGMICRDHPDLSTRRQYKLVRLSRSAIYYNPVGIDADTLTVMKAGDQVFTGYLFFGSRQIATSLRRRGCRYHPASQRLMRLMGLQERIY</sequence>
<evidence type="ECO:0000313" key="2">
    <source>
        <dbReference type="Proteomes" id="UP001069802"/>
    </source>
</evidence>
<dbReference type="RefSeq" id="WP_269424494.1">
    <property type="nucleotide sequence ID" value="NZ_JAPWGY010000007.1"/>
</dbReference>
<comment type="caution">
    <text evidence="1">The sequence shown here is derived from an EMBL/GenBank/DDBJ whole genome shotgun (WGS) entry which is preliminary data.</text>
</comment>
<protein>
    <submittedName>
        <fullName evidence="1">Uncharacterized protein</fullName>
    </submittedName>
</protein>
<name>A0ABT4LML0_9PROT</name>
<keyword evidence="2" id="KW-1185">Reference proteome</keyword>
<proteinExistence type="predicted"/>